<dbReference type="AlphaFoldDB" id="A0A6A6B7Y5"/>
<reference evidence="1" key="1">
    <citation type="journal article" date="2020" name="Stud. Mycol.">
        <title>101 Dothideomycetes genomes: a test case for predicting lifestyles and emergence of pathogens.</title>
        <authorList>
            <person name="Haridas S."/>
            <person name="Albert R."/>
            <person name="Binder M."/>
            <person name="Bloem J."/>
            <person name="Labutti K."/>
            <person name="Salamov A."/>
            <person name="Andreopoulos B."/>
            <person name="Baker S."/>
            <person name="Barry K."/>
            <person name="Bills G."/>
            <person name="Bluhm B."/>
            <person name="Cannon C."/>
            <person name="Castanera R."/>
            <person name="Culley D."/>
            <person name="Daum C."/>
            <person name="Ezra D."/>
            <person name="Gonzalez J."/>
            <person name="Henrissat B."/>
            <person name="Kuo A."/>
            <person name="Liang C."/>
            <person name="Lipzen A."/>
            <person name="Lutzoni F."/>
            <person name="Magnuson J."/>
            <person name="Mondo S."/>
            <person name="Nolan M."/>
            <person name="Ohm R."/>
            <person name="Pangilinan J."/>
            <person name="Park H.-J."/>
            <person name="Ramirez L."/>
            <person name="Alfaro M."/>
            <person name="Sun H."/>
            <person name="Tritt A."/>
            <person name="Yoshinaga Y."/>
            <person name="Zwiers L.-H."/>
            <person name="Turgeon B."/>
            <person name="Goodwin S."/>
            <person name="Spatafora J."/>
            <person name="Crous P."/>
            <person name="Grigoriev I."/>
        </authorList>
    </citation>
    <scope>NUCLEOTIDE SEQUENCE</scope>
    <source>
        <strain evidence="1">CBS 121167</strain>
    </source>
</reference>
<keyword evidence="2" id="KW-1185">Reference proteome</keyword>
<dbReference type="OrthoDB" id="5399926at2759"/>
<evidence type="ECO:0008006" key="3">
    <source>
        <dbReference type="Google" id="ProtNLM"/>
    </source>
</evidence>
<dbReference type="EMBL" id="ML995494">
    <property type="protein sequence ID" value="KAF2139047.1"/>
    <property type="molecule type" value="Genomic_DNA"/>
</dbReference>
<sequence length="189" mass="20450">MAYVARRTSTNENIGTRPVEQISRRIILEGEHGTPAGMRILNTRIRSRVDGEDNSGYTMDIITHPPTNVRLGQPLRTSVTIKLRSSSNPQDGDLGEAGRLLAVATLVARGSEGSDVPVGPGILTGPRLFDSIHPPEVESDEVVGYASFPDLSISQEGRYRIRIALIRVTSGTGETTQAVDTRSFIVGRN</sequence>
<proteinExistence type="predicted"/>
<dbReference type="Proteomes" id="UP000799438">
    <property type="component" value="Unassembled WGS sequence"/>
</dbReference>
<dbReference type="Gene3D" id="2.60.40.3960">
    <property type="entry name" value="Velvet domain"/>
    <property type="match status" value="1"/>
</dbReference>
<evidence type="ECO:0000313" key="2">
    <source>
        <dbReference type="Proteomes" id="UP000799438"/>
    </source>
</evidence>
<protein>
    <recommendedName>
        <fullName evidence="3">Velvet domain-containing protein</fullName>
    </recommendedName>
</protein>
<dbReference type="RefSeq" id="XP_033394760.1">
    <property type="nucleotide sequence ID" value="XM_033540952.1"/>
</dbReference>
<evidence type="ECO:0000313" key="1">
    <source>
        <dbReference type="EMBL" id="KAF2139047.1"/>
    </source>
</evidence>
<gene>
    <name evidence="1" type="ORF">K452DRAFT_290152</name>
</gene>
<organism evidence="1 2">
    <name type="scientific">Aplosporella prunicola CBS 121167</name>
    <dbReference type="NCBI Taxonomy" id="1176127"/>
    <lineage>
        <taxon>Eukaryota</taxon>
        <taxon>Fungi</taxon>
        <taxon>Dikarya</taxon>
        <taxon>Ascomycota</taxon>
        <taxon>Pezizomycotina</taxon>
        <taxon>Dothideomycetes</taxon>
        <taxon>Dothideomycetes incertae sedis</taxon>
        <taxon>Botryosphaeriales</taxon>
        <taxon>Aplosporellaceae</taxon>
        <taxon>Aplosporella</taxon>
    </lineage>
</organism>
<accession>A0A6A6B7Y5</accession>
<dbReference type="GeneID" id="54298448"/>
<name>A0A6A6B7Y5_9PEZI</name>
<dbReference type="InterPro" id="IPR038491">
    <property type="entry name" value="Velvet_dom_sf"/>
</dbReference>